<dbReference type="Gene3D" id="3.40.640.10">
    <property type="entry name" value="Type I PLP-dependent aspartate aminotransferase-like (Major domain)"/>
    <property type="match status" value="1"/>
</dbReference>
<evidence type="ECO:0000256" key="5">
    <source>
        <dbReference type="ARBA" id="ARBA00022605"/>
    </source>
</evidence>
<evidence type="ECO:0000313" key="12">
    <source>
        <dbReference type="Proteomes" id="UP000469325"/>
    </source>
</evidence>
<dbReference type="InterPro" id="IPR015421">
    <property type="entry name" value="PyrdxlP-dep_Trfase_major"/>
</dbReference>
<dbReference type="GO" id="GO:0030170">
    <property type="term" value="F:pyridoxal phosphate binding"/>
    <property type="evidence" value="ECO:0007669"/>
    <property type="project" value="InterPro"/>
</dbReference>
<keyword evidence="8 9" id="KW-0368">Histidine biosynthesis</keyword>
<dbReference type="InterPro" id="IPR004839">
    <property type="entry name" value="Aminotransferase_I/II_large"/>
</dbReference>
<sequence length="366" mass="39473">MAQQISQAVRAVMRPSAVSLEPYDPSFSPCRVNLSANENTYGMPAEVRDHVSQALAQVATNRYPKPMSDELRAQIAEWHGVMPEQVIVGNGGDELLFNLFLAFGGSGHTMVDCPPTFSVYRLYAELVETTVRDVRRNPEDFSIDPDELVKAATDASIVVLTSPNNPTGNLVPTELVARVCEACPGVVLADEAYGEFSAAGSSAEPLLSGHPNLVVLHTLSKAYCMAGARVGYLLGSPSVIGALSAVRQPYSVNVLSQAAASVVVSEREAFEPTIARIVSERSRLAGGLSSLERLGVRVWPSEANFLLVRMPDAHRVRCLLRDEHSILVRDFSSTPGLRDCLRVTVGTPAENDEVVSAISQILSRED</sequence>
<keyword evidence="7 9" id="KW-0663">Pyridoxal phosphate</keyword>
<dbReference type="InterPro" id="IPR015422">
    <property type="entry name" value="PyrdxlP-dep_Trfase_small"/>
</dbReference>
<comment type="cofactor">
    <cofactor evidence="1 9">
        <name>pyridoxal 5'-phosphate</name>
        <dbReference type="ChEBI" id="CHEBI:597326"/>
    </cofactor>
</comment>
<comment type="pathway">
    <text evidence="9">Amino-acid biosynthesis; L-histidine biosynthesis; L-histidine from 5-phospho-alpha-D-ribose 1-diphosphate: step 7/9.</text>
</comment>
<dbReference type="PANTHER" id="PTHR42885:SF2">
    <property type="entry name" value="HISTIDINOL-PHOSPHATE AMINOTRANSFERASE"/>
    <property type="match status" value="1"/>
</dbReference>
<evidence type="ECO:0000256" key="7">
    <source>
        <dbReference type="ARBA" id="ARBA00022898"/>
    </source>
</evidence>
<keyword evidence="6 9" id="KW-0808">Transferase</keyword>
<dbReference type="GO" id="GO:0000105">
    <property type="term" value="P:L-histidine biosynthetic process"/>
    <property type="evidence" value="ECO:0007669"/>
    <property type="project" value="UniProtKB-UniRule"/>
</dbReference>
<comment type="catalytic activity">
    <reaction evidence="9">
        <text>L-histidinol phosphate + 2-oxoglutarate = 3-(imidazol-4-yl)-2-oxopropyl phosphate + L-glutamate</text>
        <dbReference type="Rhea" id="RHEA:23744"/>
        <dbReference type="ChEBI" id="CHEBI:16810"/>
        <dbReference type="ChEBI" id="CHEBI:29985"/>
        <dbReference type="ChEBI" id="CHEBI:57766"/>
        <dbReference type="ChEBI" id="CHEBI:57980"/>
        <dbReference type="EC" id="2.6.1.9"/>
    </reaction>
</comment>
<protein>
    <recommendedName>
        <fullName evidence="9">Histidinol-phosphate aminotransferase</fullName>
        <ecNumber evidence="9">2.6.1.9</ecNumber>
    </recommendedName>
    <alternativeName>
        <fullName evidence="9">Imidazole acetol-phosphate transaminase</fullName>
    </alternativeName>
</protein>
<evidence type="ECO:0000313" key="11">
    <source>
        <dbReference type="EMBL" id="MST72575.1"/>
    </source>
</evidence>
<gene>
    <name evidence="9 11" type="primary">hisC</name>
    <name evidence="11" type="ORF">FYJ68_05560</name>
</gene>
<dbReference type="Gene3D" id="3.90.1150.10">
    <property type="entry name" value="Aspartate Aminotransferase, domain 1"/>
    <property type="match status" value="1"/>
</dbReference>
<evidence type="ECO:0000256" key="8">
    <source>
        <dbReference type="ARBA" id="ARBA00023102"/>
    </source>
</evidence>
<keyword evidence="4 9" id="KW-0032">Aminotransferase</keyword>
<dbReference type="InterPro" id="IPR005861">
    <property type="entry name" value="HisP_aminotrans"/>
</dbReference>
<dbReference type="PANTHER" id="PTHR42885">
    <property type="entry name" value="HISTIDINOL-PHOSPHATE AMINOTRANSFERASE-RELATED"/>
    <property type="match status" value="1"/>
</dbReference>
<dbReference type="SUPFAM" id="SSF53383">
    <property type="entry name" value="PLP-dependent transferases"/>
    <property type="match status" value="1"/>
</dbReference>
<evidence type="ECO:0000256" key="9">
    <source>
        <dbReference type="HAMAP-Rule" id="MF_01023"/>
    </source>
</evidence>
<evidence type="ECO:0000259" key="10">
    <source>
        <dbReference type="Pfam" id="PF00155"/>
    </source>
</evidence>
<dbReference type="Pfam" id="PF00155">
    <property type="entry name" value="Aminotran_1_2"/>
    <property type="match status" value="1"/>
</dbReference>
<dbReference type="EMBL" id="VUNC01000003">
    <property type="protein sequence ID" value="MST72575.1"/>
    <property type="molecule type" value="Genomic_DNA"/>
</dbReference>
<evidence type="ECO:0000256" key="6">
    <source>
        <dbReference type="ARBA" id="ARBA00022679"/>
    </source>
</evidence>
<dbReference type="NCBIfam" id="TIGR01141">
    <property type="entry name" value="hisC"/>
    <property type="match status" value="1"/>
</dbReference>
<dbReference type="InterPro" id="IPR015424">
    <property type="entry name" value="PyrdxlP-dep_Trfase"/>
</dbReference>
<dbReference type="GO" id="GO:0004400">
    <property type="term" value="F:histidinol-phosphate transaminase activity"/>
    <property type="evidence" value="ECO:0007669"/>
    <property type="project" value="UniProtKB-UniRule"/>
</dbReference>
<name>A0A6N7XR52_9ACTN</name>
<dbReference type="Proteomes" id="UP000469325">
    <property type="component" value="Unassembled WGS sequence"/>
</dbReference>
<dbReference type="UniPathway" id="UPA00031">
    <property type="reaction ID" value="UER00012"/>
</dbReference>
<evidence type="ECO:0000256" key="1">
    <source>
        <dbReference type="ARBA" id="ARBA00001933"/>
    </source>
</evidence>
<evidence type="ECO:0000256" key="4">
    <source>
        <dbReference type="ARBA" id="ARBA00022576"/>
    </source>
</evidence>
<comment type="caution">
    <text evidence="11">The sequence shown here is derived from an EMBL/GenBank/DDBJ whole genome shotgun (WGS) entry which is preliminary data.</text>
</comment>
<evidence type="ECO:0000256" key="2">
    <source>
        <dbReference type="ARBA" id="ARBA00007970"/>
    </source>
</evidence>
<dbReference type="HAMAP" id="MF_01023">
    <property type="entry name" value="HisC_aminotrans_2"/>
    <property type="match status" value="1"/>
</dbReference>
<dbReference type="EC" id="2.6.1.9" evidence="9"/>
<feature type="domain" description="Aminotransferase class I/classII large" evidence="10">
    <location>
        <begin position="32"/>
        <end position="358"/>
    </location>
</feature>
<dbReference type="AlphaFoldDB" id="A0A6N7XR52"/>
<dbReference type="CDD" id="cd00609">
    <property type="entry name" value="AAT_like"/>
    <property type="match status" value="1"/>
</dbReference>
<dbReference type="RefSeq" id="WP_154434803.1">
    <property type="nucleotide sequence ID" value="NZ_VUNC01000003.1"/>
</dbReference>
<comment type="similarity">
    <text evidence="2 9">Belongs to the class-II pyridoxal-phosphate-dependent aminotransferase family. Histidinol-phosphate aminotransferase subfamily.</text>
</comment>
<accession>A0A6N7XR52</accession>
<evidence type="ECO:0000256" key="3">
    <source>
        <dbReference type="ARBA" id="ARBA00011738"/>
    </source>
</evidence>
<feature type="modified residue" description="N6-(pyridoxal phosphate)lysine" evidence="9">
    <location>
        <position position="221"/>
    </location>
</feature>
<keyword evidence="5 9" id="KW-0028">Amino-acid biosynthesis</keyword>
<reference evidence="11 12" key="1">
    <citation type="submission" date="2019-08" db="EMBL/GenBank/DDBJ databases">
        <title>In-depth cultivation of the pig gut microbiome towards novel bacterial diversity and tailored functional studies.</title>
        <authorList>
            <person name="Wylensek D."/>
            <person name="Hitch T.C.A."/>
            <person name="Clavel T."/>
        </authorList>
    </citation>
    <scope>NUCLEOTIDE SEQUENCE [LARGE SCALE GENOMIC DNA]</scope>
    <source>
        <strain evidence="11 12">CA-Schmier-601-WT-1</strain>
    </source>
</reference>
<organism evidence="11 12">
    <name type="scientific">Olsenella porci</name>
    <dbReference type="NCBI Taxonomy" id="2652279"/>
    <lineage>
        <taxon>Bacteria</taxon>
        <taxon>Bacillati</taxon>
        <taxon>Actinomycetota</taxon>
        <taxon>Coriobacteriia</taxon>
        <taxon>Coriobacteriales</taxon>
        <taxon>Atopobiaceae</taxon>
        <taxon>Olsenella</taxon>
    </lineage>
</organism>
<comment type="subunit">
    <text evidence="3 9">Homodimer.</text>
</comment>
<proteinExistence type="inferred from homology"/>
<keyword evidence="12" id="KW-1185">Reference proteome</keyword>